<dbReference type="EMBL" id="CAWYQH010000096">
    <property type="protein sequence ID" value="CAK8682965.1"/>
    <property type="molecule type" value="Genomic_DNA"/>
</dbReference>
<sequence>MRRKCEVAQCEEAANVRYASCDHQVCIAHEDATFEDCVFCSAPQPLLEDPELLESSSSELSEHDEDDPTDLLLPGSDDDVANIVESDDVNEPNNRVVLGSFIELTEDLQNQEFEAFQEEGTSKDDAQHLFSESLQE</sequence>
<dbReference type="Proteomes" id="UP001642483">
    <property type="component" value="Unassembled WGS sequence"/>
</dbReference>
<evidence type="ECO:0000256" key="1">
    <source>
        <dbReference type="SAM" id="MobiDB-lite"/>
    </source>
</evidence>
<feature type="region of interest" description="Disordered" evidence="1">
    <location>
        <begin position="50"/>
        <end position="80"/>
    </location>
</feature>
<organism evidence="2 3">
    <name type="scientific">Clavelina lepadiformis</name>
    <name type="common">Light-bulb sea squirt</name>
    <name type="synonym">Ascidia lepadiformis</name>
    <dbReference type="NCBI Taxonomy" id="159417"/>
    <lineage>
        <taxon>Eukaryota</taxon>
        <taxon>Metazoa</taxon>
        <taxon>Chordata</taxon>
        <taxon>Tunicata</taxon>
        <taxon>Ascidiacea</taxon>
        <taxon>Aplousobranchia</taxon>
        <taxon>Clavelinidae</taxon>
        <taxon>Clavelina</taxon>
    </lineage>
</organism>
<evidence type="ECO:0000313" key="2">
    <source>
        <dbReference type="EMBL" id="CAK8682965.1"/>
    </source>
</evidence>
<gene>
    <name evidence="2" type="ORF">CVLEPA_LOCUS14085</name>
</gene>
<keyword evidence="3" id="KW-1185">Reference proteome</keyword>
<name>A0ABP0FYD1_CLALP</name>
<accession>A0ABP0FYD1</accession>
<proteinExistence type="predicted"/>
<comment type="caution">
    <text evidence="2">The sequence shown here is derived from an EMBL/GenBank/DDBJ whole genome shotgun (WGS) entry which is preliminary data.</text>
</comment>
<feature type="region of interest" description="Disordered" evidence="1">
    <location>
        <begin position="117"/>
        <end position="136"/>
    </location>
</feature>
<evidence type="ECO:0000313" key="3">
    <source>
        <dbReference type="Proteomes" id="UP001642483"/>
    </source>
</evidence>
<protein>
    <submittedName>
        <fullName evidence="2">Uncharacterized protein</fullName>
    </submittedName>
</protein>
<reference evidence="2 3" key="1">
    <citation type="submission" date="2024-02" db="EMBL/GenBank/DDBJ databases">
        <authorList>
            <person name="Daric V."/>
            <person name="Darras S."/>
        </authorList>
    </citation>
    <scope>NUCLEOTIDE SEQUENCE [LARGE SCALE GENOMIC DNA]</scope>
</reference>